<feature type="transmembrane region" description="Helical" evidence="2">
    <location>
        <begin position="56"/>
        <end position="77"/>
    </location>
</feature>
<dbReference type="InterPro" id="IPR025637">
    <property type="entry name" value="DUF4333"/>
</dbReference>
<protein>
    <submittedName>
        <fullName evidence="4">DUF4333 domain-containing protein</fullName>
    </submittedName>
</protein>
<name>A0ABV3XAA1_9ACTN</name>
<proteinExistence type="predicted"/>
<dbReference type="RefSeq" id="WP_369203330.1">
    <property type="nucleotide sequence ID" value="NZ_JBFNXQ010000006.1"/>
</dbReference>
<keyword evidence="2" id="KW-0472">Membrane</keyword>
<keyword evidence="2" id="KW-1133">Transmembrane helix</keyword>
<gene>
    <name evidence="4" type="ORF">ABQ292_03680</name>
</gene>
<dbReference type="Pfam" id="PF14230">
    <property type="entry name" value="DUF4333"/>
    <property type="match status" value="1"/>
</dbReference>
<evidence type="ECO:0000259" key="3">
    <source>
        <dbReference type="Pfam" id="PF14230"/>
    </source>
</evidence>
<sequence length="225" mass="23135">MTQVHDPRQPGQPPHAQNPYAQPAPGHGVPNGFGAPSGFGYDRPPAPPSRSALPRVLGVIGAIVVLAGLGVGALFLFGSQQLDTAEAERQIVSITEEQTGVTVTDVSCPDDVELAAGTVTTCTAQVEGQEVTYTVEQTDDEGNVRIDGDQVFVPVADVETALTEQFATEAGLSVVSTCDAGDRTVLVAADGLELTCEASLVDDPSDTGTVTALLDAEGNVTFDAS</sequence>
<accession>A0ABV3XAA1</accession>
<evidence type="ECO:0000256" key="2">
    <source>
        <dbReference type="SAM" id="Phobius"/>
    </source>
</evidence>
<dbReference type="EMBL" id="JBFNXQ010000006">
    <property type="protein sequence ID" value="MEX5717467.1"/>
    <property type="molecule type" value="Genomic_DNA"/>
</dbReference>
<evidence type="ECO:0000256" key="1">
    <source>
        <dbReference type="SAM" id="MobiDB-lite"/>
    </source>
</evidence>
<comment type="caution">
    <text evidence="4">The sequence shown here is derived from an EMBL/GenBank/DDBJ whole genome shotgun (WGS) entry which is preliminary data.</text>
</comment>
<feature type="region of interest" description="Disordered" evidence="1">
    <location>
        <begin position="1"/>
        <end position="50"/>
    </location>
</feature>
<keyword evidence="2" id="KW-0812">Transmembrane</keyword>
<keyword evidence="5" id="KW-1185">Reference proteome</keyword>
<evidence type="ECO:0000313" key="4">
    <source>
        <dbReference type="EMBL" id="MEX5717467.1"/>
    </source>
</evidence>
<evidence type="ECO:0000313" key="5">
    <source>
        <dbReference type="Proteomes" id="UP001560045"/>
    </source>
</evidence>
<organism evidence="4 5">
    <name type="scientific">Geodermatophilus maliterrae</name>
    <dbReference type="NCBI Taxonomy" id="3162531"/>
    <lineage>
        <taxon>Bacteria</taxon>
        <taxon>Bacillati</taxon>
        <taxon>Actinomycetota</taxon>
        <taxon>Actinomycetes</taxon>
        <taxon>Geodermatophilales</taxon>
        <taxon>Geodermatophilaceae</taxon>
        <taxon>Geodermatophilus</taxon>
    </lineage>
</organism>
<reference evidence="4 5" key="1">
    <citation type="submission" date="2024-06" db="EMBL/GenBank/DDBJ databases">
        <title>Draft genome sequence of Geodermatophilus badlandi, a novel member of the Geodermatophilaceae isolated from badland sedimentary rocks in the Red desert, Wyoming, USA.</title>
        <authorList>
            <person name="Ben Tekaya S."/>
            <person name="Nouioui I."/>
            <person name="Flores G.M."/>
            <person name="Shaal M.N."/>
            <person name="Bredoire F."/>
            <person name="Basile F."/>
            <person name="Van Diepen L."/>
            <person name="Ward N.L."/>
        </authorList>
    </citation>
    <scope>NUCLEOTIDE SEQUENCE [LARGE SCALE GENOMIC DNA]</scope>
    <source>
        <strain evidence="4 5">WL48A</strain>
    </source>
</reference>
<feature type="domain" description="DUF4333" evidence="3">
    <location>
        <begin position="71"/>
        <end position="142"/>
    </location>
</feature>
<dbReference type="Proteomes" id="UP001560045">
    <property type="component" value="Unassembled WGS sequence"/>
</dbReference>